<accession>A0A220VGL1</accession>
<keyword evidence="1" id="KW-1133">Transmembrane helix</keyword>
<evidence type="ECO:0000256" key="1">
    <source>
        <dbReference type="SAM" id="Phobius"/>
    </source>
</evidence>
<dbReference type="AlphaFoldDB" id="A0A220VGL1"/>
<keyword evidence="1" id="KW-0472">Membrane</keyword>
<reference evidence="2 3" key="1">
    <citation type="journal article" date="2016" name="Int. J. Syst. Evol. Microbiol.">
        <title>Paraphotobacterium marinum gen. nov., sp. nov., a member of the family Vibrionaceae, isolated from surface seawater.</title>
        <authorList>
            <person name="Huang Z."/>
            <person name="Dong C."/>
            <person name="Shao Z."/>
        </authorList>
    </citation>
    <scope>NUCLEOTIDE SEQUENCE [LARGE SCALE GENOMIC DNA]</scope>
    <source>
        <strain evidence="2 3">NSCS20N07D</strain>
    </source>
</reference>
<dbReference type="EMBL" id="CP022356">
    <property type="protein sequence ID" value="ASK79390.1"/>
    <property type="molecule type" value="Genomic_DNA"/>
</dbReference>
<feature type="transmembrane region" description="Helical" evidence="1">
    <location>
        <begin position="101"/>
        <end position="117"/>
    </location>
</feature>
<dbReference type="RefSeq" id="WP_089074298.1">
    <property type="nucleotide sequence ID" value="NZ_CBCSAM010000004.1"/>
</dbReference>
<gene>
    <name evidence="2" type="ORF">CF386_10035</name>
</gene>
<feature type="transmembrane region" description="Helical" evidence="1">
    <location>
        <begin position="423"/>
        <end position="441"/>
    </location>
</feature>
<name>A0A220VGL1_9GAMM</name>
<feature type="transmembrane region" description="Helical" evidence="1">
    <location>
        <begin position="74"/>
        <end position="94"/>
    </location>
</feature>
<feature type="transmembrane region" description="Helical" evidence="1">
    <location>
        <begin position="123"/>
        <end position="141"/>
    </location>
</feature>
<sequence length="447" mass="50908">MNQLDMSNQSFKVNYTTFLRVILGVILFSELVVLYTNHFFSLSGFQNSISNLIDANAWQIFKCLNTVILDMSWFAVYICPVFLLMTSIALLIGIYPRLTSTVSLLIFLIYFLSHTGYQGLWAFTYLMPLLLNVILFINYMSHKQKKQIILPDFYFIHPIPFLIIIVSLGLSVFVAIFLSKNSLSPFIAALISAIVPSIILLIKYLIFFNKTSWDFNDLHLEQKAKDFSLILVGLMLCFQVHENDLLNWFTPDGFSKLITSFQNQSSLPQAILINLDFFKENSVLFSSAQSVIENFIALCLVALLFRPIISIAATLLCLALTIIEFGAAAGYQVSNPNDYTWAYELFLTTFILFVLSFYEIKRSLNVKCIINKLCGGPVLESKSWLPRIILTLITTVIFTIVIYLTHNVPNSLPELTIRSGLTIFLYLIIFNLFDLAKVILLNRQKGI</sequence>
<proteinExistence type="predicted"/>
<feature type="transmembrane region" description="Helical" evidence="1">
    <location>
        <begin position="153"/>
        <end position="177"/>
    </location>
</feature>
<dbReference type="KEGG" id="pmai:CF386_10035"/>
<dbReference type="OrthoDB" id="5718320at2"/>
<protein>
    <submittedName>
        <fullName evidence="2">Uncharacterized protein</fullName>
    </submittedName>
</protein>
<feature type="transmembrane region" description="Helical" evidence="1">
    <location>
        <begin position="21"/>
        <end position="40"/>
    </location>
</feature>
<feature type="transmembrane region" description="Helical" evidence="1">
    <location>
        <begin position="339"/>
        <end position="358"/>
    </location>
</feature>
<evidence type="ECO:0000313" key="2">
    <source>
        <dbReference type="EMBL" id="ASK79390.1"/>
    </source>
</evidence>
<dbReference type="Proteomes" id="UP000242175">
    <property type="component" value="Chromosome small"/>
</dbReference>
<organism evidence="2 3">
    <name type="scientific">Paraphotobacterium marinum</name>
    <dbReference type="NCBI Taxonomy" id="1755811"/>
    <lineage>
        <taxon>Bacteria</taxon>
        <taxon>Pseudomonadati</taxon>
        <taxon>Pseudomonadota</taxon>
        <taxon>Gammaproteobacteria</taxon>
        <taxon>Vibrionales</taxon>
        <taxon>Vibrionaceae</taxon>
        <taxon>Paraphotobacterium</taxon>
    </lineage>
</organism>
<feature type="transmembrane region" description="Helical" evidence="1">
    <location>
        <begin position="384"/>
        <end position="403"/>
    </location>
</feature>
<feature type="transmembrane region" description="Helical" evidence="1">
    <location>
        <begin position="312"/>
        <end position="333"/>
    </location>
</feature>
<feature type="transmembrane region" description="Helical" evidence="1">
    <location>
        <begin position="183"/>
        <end position="206"/>
    </location>
</feature>
<evidence type="ECO:0000313" key="3">
    <source>
        <dbReference type="Proteomes" id="UP000242175"/>
    </source>
</evidence>
<keyword evidence="1" id="KW-0812">Transmembrane</keyword>
<keyword evidence="3" id="KW-1185">Reference proteome</keyword>